<dbReference type="PANTHER" id="PTHR37418:SF2">
    <property type="entry name" value="3-KETO-5-AMINOHEXANOATE CLEAVAGE ENZYME"/>
    <property type="match status" value="1"/>
</dbReference>
<dbReference type="PANTHER" id="PTHR37418">
    <property type="entry name" value="3-KETO-5-AMINOHEXANOATE CLEAVAGE ENZYME-RELATED"/>
    <property type="match status" value="1"/>
</dbReference>
<keyword evidence="4" id="KW-0862">Zinc</keyword>
<reference evidence="5 6" key="1">
    <citation type="submission" date="2019-10" db="EMBL/GenBank/DDBJ databases">
        <title>Pseudomonas dajingensis sp. nov., isolated from the profound head ulcers of farmed Murray cod (Maccullochella peelii peelii).</title>
        <authorList>
            <person name="Liu Y."/>
        </authorList>
    </citation>
    <scope>NUCLEOTIDE SEQUENCE [LARGE SCALE GENOMIC DNA]</scope>
    <source>
        <strain evidence="5 6">MC042</strain>
    </source>
</reference>
<evidence type="ECO:0000256" key="4">
    <source>
        <dbReference type="ARBA" id="ARBA00022833"/>
    </source>
</evidence>
<dbReference type="InterPro" id="IPR013785">
    <property type="entry name" value="Aldolase_TIM"/>
</dbReference>
<dbReference type="Pfam" id="PF05853">
    <property type="entry name" value="BKACE"/>
    <property type="match status" value="1"/>
</dbReference>
<dbReference type="Proteomes" id="UP000486534">
    <property type="component" value="Unassembled WGS sequence"/>
</dbReference>
<keyword evidence="3" id="KW-0479">Metal-binding</keyword>
<evidence type="ECO:0000256" key="3">
    <source>
        <dbReference type="ARBA" id="ARBA00022723"/>
    </source>
</evidence>
<dbReference type="RefSeq" id="WP_152898437.1">
    <property type="nucleotide sequence ID" value="NZ_CP191492.1"/>
</dbReference>
<dbReference type="EMBL" id="WHUV01000003">
    <property type="protein sequence ID" value="MQA55208.1"/>
    <property type="molecule type" value="Genomic_DNA"/>
</dbReference>
<name>A0A7X1PNY8_9PSED</name>
<dbReference type="InterPro" id="IPR008567">
    <property type="entry name" value="BKACE"/>
</dbReference>
<dbReference type="AlphaFoldDB" id="A0A7X1PNY8"/>
<evidence type="ECO:0000256" key="1">
    <source>
        <dbReference type="ARBA" id="ARBA00001947"/>
    </source>
</evidence>
<comment type="caution">
    <text evidence="5">The sequence shown here is derived from an EMBL/GenBank/DDBJ whole genome shotgun (WGS) entry which is preliminary data.</text>
</comment>
<protein>
    <submittedName>
        <fullName evidence="5">3-keto-5-aminohexanoate cleavage protein</fullName>
    </submittedName>
</protein>
<keyword evidence="2" id="KW-0808">Transferase</keyword>
<dbReference type="GO" id="GO:0046872">
    <property type="term" value="F:metal ion binding"/>
    <property type="evidence" value="ECO:0007669"/>
    <property type="project" value="UniProtKB-KW"/>
</dbReference>
<proteinExistence type="predicted"/>
<dbReference type="GO" id="GO:0043720">
    <property type="term" value="F:3-keto-5-aminohexanoate cleavage activity"/>
    <property type="evidence" value="ECO:0007669"/>
    <property type="project" value="InterPro"/>
</dbReference>
<evidence type="ECO:0000313" key="5">
    <source>
        <dbReference type="EMBL" id="MQA55208.1"/>
    </source>
</evidence>
<accession>A0A7X1PNY8</accession>
<organism evidence="5 6">
    <name type="scientific">Pseudomonas piscis</name>
    <dbReference type="NCBI Taxonomy" id="2614538"/>
    <lineage>
        <taxon>Bacteria</taxon>
        <taxon>Pseudomonadati</taxon>
        <taxon>Pseudomonadota</taxon>
        <taxon>Gammaproteobacteria</taxon>
        <taxon>Pseudomonadales</taxon>
        <taxon>Pseudomonadaceae</taxon>
        <taxon>Pseudomonas</taxon>
    </lineage>
</organism>
<dbReference type="Gene3D" id="3.20.20.70">
    <property type="entry name" value="Aldolase class I"/>
    <property type="match status" value="1"/>
</dbReference>
<evidence type="ECO:0000313" key="6">
    <source>
        <dbReference type="Proteomes" id="UP000486534"/>
    </source>
</evidence>
<gene>
    <name evidence="5" type="ORF">GDH07_17980</name>
</gene>
<comment type="cofactor">
    <cofactor evidence="1">
        <name>Zn(2+)</name>
        <dbReference type="ChEBI" id="CHEBI:29105"/>
    </cofactor>
</comment>
<sequence>MQKLIITAAVNGGITPRSKNSAVPYTPEEIAESVAQCWDAGASIAHIHARDAQGRPSYDQHVWGEIVERVRARCDIVINLSTSGFNLPQGAPEEQAWNNLVYQPEIASFNCGSVNHGSKPFINSPAMARRLAADLLRYQVQPEIEVYHSGVINEALTLFKEGFLKSPLIFSFAMGIHGGVTATCKNLLNLIDNLPENSIWSALGIGQDQLPINMHTILLGGHVRTGLEDNVYYRKGELATGNAQLVERVVRLSRELGREIATPAETRELMGLPVGLSSR</sequence>
<evidence type="ECO:0000256" key="2">
    <source>
        <dbReference type="ARBA" id="ARBA00022679"/>
    </source>
</evidence>